<organism evidence="5 6">
    <name type="scientific">Sporosarcina newyorkensis</name>
    <dbReference type="NCBI Taxonomy" id="759851"/>
    <lineage>
        <taxon>Bacteria</taxon>
        <taxon>Bacillati</taxon>
        <taxon>Bacillota</taxon>
        <taxon>Bacilli</taxon>
        <taxon>Bacillales</taxon>
        <taxon>Caryophanaceae</taxon>
        <taxon>Sporosarcina</taxon>
    </lineage>
</organism>
<dbReference type="Pfam" id="PF01022">
    <property type="entry name" value="HTH_5"/>
    <property type="match status" value="1"/>
</dbReference>
<dbReference type="PANTHER" id="PTHR33154:SF18">
    <property type="entry name" value="ARSENICAL RESISTANCE OPERON REPRESSOR"/>
    <property type="match status" value="1"/>
</dbReference>
<evidence type="ECO:0000313" key="5">
    <source>
        <dbReference type="EMBL" id="SKB02679.1"/>
    </source>
</evidence>
<evidence type="ECO:0000256" key="2">
    <source>
        <dbReference type="ARBA" id="ARBA00023125"/>
    </source>
</evidence>
<dbReference type="PRINTS" id="PR00778">
    <property type="entry name" value="HTHARSR"/>
</dbReference>
<gene>
    <name evidence="5" type="ORF">SAMN04244570_3047</name>
</gene>
<dbReference type="NCBIfam" id="NF033788">
    <property type="entry name" value="HTH_metalloreg"/>
    <property type="match status" value="1"/>
</dbReference>
<sequence>MKPKETVDLQRASQLLKLLGDKTRLTMMKLLSSHECCVCEFVGIFKMSQPAISQHLRKLRDIELVREERRGQWIFYSINSEHEDYLLIKSILDQLPGQDESINDLEKQGLRISCG</sequence>
<dbReference type="InterPro" id="IPR051081">
    <property type="entry name" value="HTH_MetalResp_TranReg"/>
</dbReference>
<dbReference type="RefSeq" id="WP_078818223.1">
    <property type="nucleotide sequence ID" value="NZ_FUYJ01000006.1"/>
</dbReference>
<dbReference type="PROSITE" id="PS50987">
    <property type="entry name" value="HTH_ARSR_2"/>
    <property type="match status" value="1"/>
</dbReference>
<keyword evidence="3" id="KW-0804">Transcription</keyword>
<dbReference type="CDD" id="cd00090">
    <property type="entry name" value="HTH_ARSR"/>
    <property type="match status" value="1"/>
</dbReference>
<keyword evidence="1" id="KW-0805">Transcription regulation</keyword>
<dbReference type="PANTHER" id="PTHR33154">
    <property type="entry name" value="TRANSCRIPTIONAL REGULATOR, ARSR FAMILY"/>
    <property type="match status" value="1"/>
</dbReference>
<reference evidence="6" key="1">
    <citation type="submission" date="2017-02" db="EMBL/GenBank/DDBJ databases">
        <authorList>
            <person name="Varghese N."/>
            <person name="Submissions S."/>
        </authorList>
    </citation>
    <scope>NUCLEOTIDE SEQUENCE [LARGE SCALE GENOMIC DNA]</scope>
    <source>
        <strain evidence="6">DSM 23966</strain>
    </source>
</reference>
<proteinExistence type="predicted"/>
<keyword evidence="2" id="KW-0238">DNA-binding</keyword>
<dbReference type="EMBL" id="FUYJ01000006">
    <property type="protein sequence ID" value="SKB02679.1"/>
    <property type="molecule type" value="Genomic_DNA"/>
</dbReference>
<dbReference type="InterPro" id="IPR011991">
    <property type="entry name" value="ArsR-like_HTH"/>
</dbReference>
<feature type="domain" description="HTH arsR-type" evidence="4">
    <location>
        <begin position="4"/>
        <end position="98"/>
    </location>
</feature>
<evidence type="ECO:0000313" key="6">
    <source>
        <dbReference type="Proteomes" id="UP000190042"/>
    </source>
</evidence>
<dbReference type="InterPro" id="IPR036390">
    <property type="entry name" value="WH_DNA-bd_sf"/>
</dbReference>
<protein>
    <submittedName>
        <fullName evidence="5">ArsR family transcriptional regulator</fullName>
    </submittedName>
</protein>
<dbReference type="SMART" id="SM00418">
    <property type="entry name" value="HTH_ARSR"/>
    <property type="match status" value="1"/>
</dbReference>
<keyword evidence="6" id="KW-1185">Reference proteome</keyword>
<accession>A0A1T4YLK5</accession>
<dbReference type="Gene3D" id="1.10.10.10">
    <property type="entry name" value="Winged helix-like DNA-binding domain superfamily/Winged helix DNA-binding domain"/>
    <property type="match status" value="1"/>
</dbReference>
<dbReference type="AlphaFoldDB" id="A0A1T4YLK5"/>
<dbReference type="GO" id="GO:0003677">
    <property type="term" value="F:DNA binding"/>
    <property type="evidence" value="ECO:0007669"/>
    <property type="project" value="UniProtKB-KW"/>
</dbReference>
<evidence type="ECO:0000259" key="4">
    <source>
        <dbReference type="PROSITE" id="PS50987"/>
    </source>
</evidence>
<dbReference type="Proteomes" id="UP000190042">
    <property type="component" value="Unassembled WGS sequence"/>
</dbReference>
<evidence type="ECO:0000256" key="1">
    <source>
        <dbReference type="ARBA" id="ARBA00023015"/>
    </source>
</evidence>
<evidence type="ECO:0000256" key="3">
    <source>
        <dbReference type="ARBA" id="ARBA00023163"/>
    </source>
</evidence>
<dbReference type="InterPro" id="IPR001845">
    <property type="entry name" value="HTH_ArsR_DNA-bd_dom"/>
</dbReference>
<dbReference type="InterPro" id="IPR036388">
    <property type="entry name" value="WH-like_DNA-bd_sf"/>
</dbReference>
<dbReference type="SUPFAM" id="SSF46785">
    <property type="entry name" value="Winged helix' DNA-binding domain"/>
    <property type="match status" value="1"/>
</dbReference>
<name>A0A1T4YLK5_9BACL</name>
<dbReference type="GO" id="GO:0003700">
    <property type="term" value="F:DNA-binding transcription factor activity"/>
    <property type="evidence" value="ECO:0007669"/>
    <property type="project" value="InterPro"/>
</dbReference>